<dbReference type="Gene3D" id="1.10.443.10">
    <property type="entry name" value="Intergrase catalytic core"/>
    <property type="match status" value="1"/>
</dbReference>
<dbReference type="PROSITE" id="PS51898">
    <property type="entry name" value="TYR_RECOMBINASE"/>
    <property type="match status" value="1"/>
</dbReference>
<accession>A0A402QCC8</accession>
<protein>
    <submittedName>
        <fullName evidence="3">Site-specific integrase</fullName>
    </submittedName>
</protein>
<comment type="caution">
    <text evidence="3">The sequence shown here is derived from an EMBL/GenBank/DDBJ whole genome shotgun (WGS) entry which is preliminary data.</text>
</comment>
<dbReference type="GO" id="GO:0006310">
    <property type="term" value="P:DNA recombination"/>
    <property type="evidence" value="ECO:0007669"/>
    <property type="project" value="UniProtKB-KW"/>
</dbReference>
<name>A0A402QCC8_SALER</name>
<sequence>MNNLIKQKSDKMSIHEQKIVTLIESHGINIRDLICVMNKSLVCGFVNTLQYYFCSKSHLYVKTIIKSIGDFISIVCPNYIDDKIIIQYQNIKLSKAPASFRVLRPFLIKWFELGYSGIDESAVELLKHLDLKIKKSGQSVLQDDPTEGPLTKEEHTSLIKAMNHAYRKGELSLPHYAISLLISLTGRRPQQLVFLKYKDILQRDLGDGEIEYVISVPRVKQRSKQLQYRELSIISEVASIVQLQANQSVKLVEQALGKTLDYYSKGEVPIFLNEEKLSELSITDSILLGFNKLHANPTIANVALKSIVNNGNVISKRTGAILNITPRRLRYTIATMLSKDGYNDNIIAELLDHSSTSSIGIYIKNIADSVERIDSAVSEQLSFVADIFMNGIKSKNISHFKFCSSSRCQNQNSGFPCNQCIFFIPIDRSEENHL</sequence>
<evidence type="ECO:0000259" key="2">
    <source>
        <dbReference type="PROSITE" id="PS51898"/>
    </source>
</evidence>
<evidence type="ECO:0000256" key="1">
    <source>
        <dbReference type="ARBA" id="ARBA00023172"/>
    </source>
</evidence>
<dbReference type="EMBL" id="RSMR01000069">
    <property type="protein sequence ID" value="MIK95142.1"/>
    <property type="molecule type" value="Genomic_DNA"/>
</dbReference>
<dbReference type="InterPro" id="IPR011010">
    <property type="entry name" value="DNA_brk_join_enz"/>
</dbReference>
<dbReference type="InterPro" id="IPR002104">
    <property type="entry name" value="Integrase_catalytic"/>
</dbReference>
<dbReference type="Proteomes" id="UP000885283">
    <property type="component" value="Unassembled WGS sequence"/>
</dbReference>
<keyword evidence="1" id="KW-0233">DNA recombination</keyword>
<dbReference type="AlphaFoldDB" id="A0A402QCC8"/>
<feature type="domain" description="Tyr recombinase" evidence="2">
    <location>
        <begin position="145"/>
        <end position="378"/>
    </location>
</feature>
<dbReference type="InterPro" id="IPR013762">
    <property type="entry name" value="Integrase-like_cat_sf"/>
</dbReference>
<proteinExistence type="predicted"/>
<dbReference type="Pfam" id="PF00589">
    <property type="entry name" value="Phage_integrase"/>
    <property type="match status" value="1"/>
</dbReference>
<dbReference type="GO" id="GO:0015074">
    <property type="term" value="P:DNA integration"/>
    <property type="evidence" value="ECO:0007669"/>
    <property type="project" value="InterPro"/>
</dbReference>
<gene>
    <name evidence="3" type="ORF">KO51_27735</name>
</gene>
<evidence type="ECO:0000313" key="3">
    <source>
        <dbReference type="EMBL" id="MIK95142.1"/>
    </source>
</evidence>
<organism evidence="3">
    <name type="scientific">Salmonella enterica</name>
    <name type="common">Salmonella choleraesuis</name>
    <dbReference type="NCBI Taxonomy" id="28901"/>
    <lineage>
        <taxon>Bacteria</taxon>
        <taxon>Pseudomonadati</taxon>
        <taxon>Pseudomonadota</taxon>
        <taxon>Gammaproteobacteria</taxon>
        <taxon>Enterobacterales</taxon>
        <taxon>Enterobacteriaceae</taxon>
        <taxon>Salmonella</taxon>
    </lineage>
</organism>
<dbReference type="SUPFAM" id="SSF56349">
    <property type="entry name" value="DNA breaking-rejoining enzymes"/>
    <property type="match status" value="1"/>
</dbReference>
<dbReference type="GO" id="GO:0003677">
    <property type="term" value="F:DNA binding"/>
    <property type="evidence" value="ECO:0007669"/>
    <property type="project" value="InterPro"/>
</dbReference>
<reference evidence="3" key="1">
    <citation type="submission" date="2018-08" db="EMBL/GenBank/DDBJ databases">
        <authorList>
            <consortium name="GenomeTrakr network: Whole genome sequencing for foodborne pathogen traceback"/>
        </authorList>
    </citation>
    <scope>NUCLEOTIDE SEQUENCE [LARGE SCALE GENOMIC DNA]</scope>
    <source>
        <strain evidence="3">FLUFL-1338</strain>
    </source>
</reference>